<keyword evidence="2" id="KW-1185">Reference proteome</keyword>
<name>A0A1V9XMI1_9ACAR</name>
<dbReference type="InParanoid" id="A0A1V9XMI1"/>
<reference evidence="1 2" key="1">
    <citation type="journal article" date="2017" name="Gigascience">
        <title>Draft genome of the honey bee ectoparasitic mite, Tropilaelaps mercedesae, is shaped by the parasitic life history.</title>
        <authorList>
            <person name="Dong X."/>
            <person name="Armstrong S.D."/>
            <person name="Xia D."/>
            <person name="Makepeace B.L."/>
            <person name="Darby A.C."/>
            <person name="Kadowaki T."/>
        </authorList>
    </citation>
    <scope>NUCLEOTIDE SEQUENCE [LARGE SCALE GENOMIC DNA]</scope>
    <source>
        <strain evidence="1">Wuxi-XJTLU</strain>
    </source>
</reference>
<accession>A0A1V9XMI1</accession>
<evidence type="ECO:0000313" key="2">
    <source>
        <dbReference type="Proteomes" id="UP000192247"/>
    </source>
</evidence>
<dbReference type="AlphaFoldDB" id="A0A1V9XMI1"/>
<gene>
    <name evidence="1" type="ORF">BIW11_08917</name>
</gene>
<sequence length="29" mass="3222">MFSWEGGLYNGTKNAFVGPYLNNGILDDK</sequence>
<protein>
    <submittedName>
        <fullName evidence="1">Uncharacterized protein</fullName>
    </submittedName>
</protein>
<feature type="non-terminal residue" evidence="1">
    <location>
        <position position="29"/>
    </location>
</feature>
<dbReference type="EMBL" id="MNPL01007607">
    <property type="protein sequence ID" value="OQR74661.1"/>
    <property type="molecule type" value="Genomic_DNA"/>
</dbReference>
<evidence type="ECO:0000313" key="1">
    <source>
        <dbReference type="EMBL" id="OQR74661.1"/>
    </source>
</evidence>
<dbReference type="Proteomes" id="UP000192247">
    <property type="component" value="Unassembled WGS sequence"/>
</dbReference>
<organism evidence="1 2">
    <name type="scientific">Tropilaelaps mercedesae</name>
    <dbReference type="NCBI Taxonomy" id="418985"/>
    <lineage>
        <taxon>Eukaryota</taxon>
        <taxon>Metazoa</taxon>
        <taxon>Ecdysozoa</taxon>
        <taxon>Arthropoda</taxon>
        <taxon>Chelicerata</taxon>
        <taxon>Arachnida</taxon>
        <taxon>Acari</taxon>
        <taxon>Parasitiformes</taxon>
        <taxon>Mesostigmata</taxon>
        <taxon>Gamasina</taxon>
        <taxon>Dermanyssoidea</taxon>
        <taxon>Laelapidae</taxon>
        <taxon>Tropilaelaps</taxon>
    </lineage>
</organism>
<comment type="caution">
    <text evidence="1">The sequence shown here is derived from an EMBL/GenBank/DDBJ whole genome shotgun (WGS) entry which is preliminary data.</text>
</comment>
<proteinExistence type="predicted"/>